<dbReference type="GeneID" id="117576529"/>
<feature type="region of interest" description="Disordered" evidence="3">
    <location>
        <begin position="110"/>
        <end position="131"/>
    </location>
</feature>
<evidence type="ECO:0000256" key="3">
    <source>
        <dbReference type="SAM" id="MobiDB-lite"/>
    </source>
</evidence>
<name>A0A6P8XV24_DROAB</name>
<dbReference type="InterPro" id="IPR004911">
    <property type="entry name" value="Interferon-induced_GILT"/>
</dbReference>
<feature type="chain" id="PRO_5038756567" evidence="4">
    <location>
        <begin position="19"/>
        <end position="151"/>
    </location>
</feature>
<dbReference type="PANTHER" id="PTHR13234:SF73">
    <property type="entry name" value="GILT-LIKE PROTEIN 2-RELATED"/>
    <property type="match status" value="1"/>
</dbReference>
<keyword evidence="4" id="KW-0732">Signal</keyword>
<dbReference type="PANTHER" id="PTHR13234">
    <property type="entry name" value="GAMMA-INTERFERON INDUCIBLE LYSOSOMAL THIOL REDUCTASE GILT"/>
    <property type="match status" value="1"/>
</dbReference>
<dbReference type="RefSeq" id="XP_034117243.2">
    <property type="nucleotide sequence ID" value="XM_034261352.2"/>
</dbReference>
<dbReference type="OrthoDB" id="958254at2759"/>
<sequence length="151" mass="17507">MNLLLSFILTLLISLTNATTTLPPEYWSRRESSNRPTKAPVIPKLPLAIHYEALCPQSMYFIQHRLHDALQENNCWPRVDLKRYPFGTAKFFNNTDLNLMEVHCQHGKKQSLQSRSVKKAEQQRRSSRPTAKKHTLFSCPLFPVLCLIMTL</sequence>
<dbReference type="Pfam" id="PF03227">
    <property type="entry name" value="GILT"/>
    <property type="match status" value="1"/>
</dbReference>
<keyword evidence="5" id="KW-1185">Reference proteome</keyword>
<dbReference type="GO" id="GO:0016671">
    <property type="term" value="F:oxidoreductase activity, acting on a sulfur group of donors, disulfide as acceptor"/>
    <property type="evidence" value="ECO:0007669"/>
    <property type="project" value="InterPro"/>
</dbReference>
<feature type="signal peptide" evidence="4">
    <location>
        <begin position="1"/>
        <end position="18"/>
    </location>
</feature>
<evidence type="ECO:0000256" key="4">
    <source>
        <dbReference type="SAM" id="SignalP"/>
    </source>
</evidence>
<evidence type="ECO:0000313" key="6">
    <source>
        <dbReference type="RefSeq" id="XP_034117243.2"/>
    </source>
</evidence>
<comment type="similarity">
    <text evidence="1">Belongs to the GILT family.</text>
</comment>
<proteinExistence type="inferred from homology"/>
<dbReference type="AlphaFoldDB" id="A0A6P8XV24"/>
<protein>
    <submittedName>
        <fullName evidence="6">Uncharacterized protein LOC117576529</fullName>
    </submittedName>
</protein>
<evidence type="ECO:0000256" key="1">
    <source>
        <dbReference type="ARBA" id="ARBA00005679"/>
    </source>
</evidence>
<organism evidence="5 6">
    <name type="scientific">Drosophila albomicans</name>
    <name type="common">Fruit fly</name>
    <dbReference type="NCBI Taxonomy" id="7291"/>
    <lineage>
        <taxon>Eukaryota</taxon>
        <taxon>Metazoa</taxon>
        <taxon>Ecdysozoa</taxon>
        <taxon>Arthropoda</taxon>
        <taxon>Hexapoda</taxon>
        <taxon>Insecta</taxon>
        <taxon>Pterygota</taxon>
        <taxon>Neoptera</taxon>
        <taxon>Endopterygota</taxon>
        <taxon>Diptera</taxon>
        <taxon>Brachycera</taxon>
        <taxon>Muscomorpha</taxon>
        <taxon>Ephydroidea</taxon>
        <taxon>Drosophilidae</taxon>
        <taxon>Drosophila</taxon>
    </lineage>
</organism>
<evidence type="ECO:0000313" key="5">
    <source>
        <dbReference type="Proteomes" id="UP000515160"/>
    </source>
</evidence>
<gene>
    <name evidence="6" type="primary">LOC117576529</name>
</gene>
<keyword evidence="2" id="KW-0325">Glycoprotein</keyword>
<accession>A0A6P8XV24</accession>
<reference evidence="6" key="1">
    <citation type="submission" date="2025-08" db="UniProtKB">
        <authorList>
            <consortium name="RefSeq"/>
        </authorList>
    </citation>
    <scope>IDENTIFICATION</scope>
    <source>
        <strain evidence="6">15112-1751.03</strain>
        <tissue evidence="6">Whole Adult</tissue>
    </source>
</reference>
<dbReference type="Proteomes" id="UP000515160">
    <property type="component" value="Chromosome 2R"/>
</dbReference>
<evidence type="ECO:0000256" key="2">
    <source>
        <dbReference type="ARBA" id="ARBA00023180"/>
    </source>
</evidence>